<dbReference type="Gramene" id="AET3Gv20338500.6">
    <property type="protein sequence ID" value="AET3Gv20338500.6"/>
    <property type="gene ID" value="AET3Gv20338500"/>
</dbReference>
<organism evidence="1 2">
    <name type="scientific">Aegilops tauschii subsp. strangulata</name>
    <name type="common">Goatgrass</name>
    <dbReference type="NCBI Taxonomy" id="200361"/>
    <lineage>
        <taxon>Eukaryota</taxon>
        <taxon>Viridiplantae</taxon>
        <taxon>Streptophyta</taxon>
        <taxon>Embryophyta</taxon>
        <taxon>Tracheophyta</taxon>
        <taxon>Spermatophyta</taxon>
        <taxon>Magnoliopsida</taxon>
        <taxon>Liliopsida</taxon>
        <taxon>Poales</taxon>
        <taxon>Poaceae</taxon>
        <taxon>BOP clade</taxon>
        <taxon>Pooideae</taxon>
        <taxon>Triticodae</taxon>
        <taxon>Triticeae</taxon>
        <taxon>Triticinae</taxon>
        <taxon>Aegilops</taxon>
    </lineage>
</organism>
<sequence length="168" mass="19364">RRRRLPQVTSVWFARPGGITPLCLPQVLEEMRADGDILLKSELIVPTAGGLYQLVKRVSQMAISRRPIVQEDILVFRSLVEERFEDIATQLRGSHWTSTCVITTTKFNSFFYGREDAHAALCYLTQRGKARYLAIRKEDPVEVHDFLFHFLWLCFSEFPHVLILKLGG</sequence>
<keyword evidence="2" id="KW-1185">Reference proteome</keyword>
<reference evidence="1" key="5">
    <citation type="journal article" date="2021" name="G3 (Bethesda)">
        <title>Aegilops tauschii genome assembly Aet v5.0 features greater sequence contiguity and improved annotation.</title>
        <authorList>
            <person name="Wang L."/>
            <person name="Zhu T."/>
            <person name="Rodriguez J.C."/>
            <person name="Deal K.R."/>
            <person name="Dubcovsky J."/>
            <person name="McGuire P.E."/>
            <person name="Lux T."/>
            <person name="Spannagl M."/>
            <person name="Mayer K.F.X."/>
            <person name="Baldrich P."/>
            <person name="Meyers B.C."/>
            <person name="Huo N."/>
            <person name="Gu Y.Q."/>
            <person name="Zhou H."/>
            <person name="Devos K.M."/>
            <person name="Bennetzen J.L."/>
            <person name="Unver T."/>
            <person name="Budak H."/>
            <person name="Gulick P.J."/>
            <person name="Galiba G."/>
            <person name="Kalapos B."/>
            <person name="Nelson D.R."/>
            <person name="Li P."/>
            <person name="You F.M."/>
            <person name="Luo M.C."/>
            <person name="Dvorak J."/>
        </authorList>
    </citation>
    <scope>NUCLEOTIDE SEQUENCE [LARGE SCALE GENOMIC DNA]</scope>
    <source>
        <strain evidence="1">cv. AL8/78</strain>
    </source>
</reference>
<reference evidence="1" key="4">
    <citation type="submission" date="2019-03" db="UniProtKB">
        <authorList>
            <consortium name="EnsemblPlants"/>
        </authorList>
    </citation>
    <scope>IDENTIFICATION</scope>
</reference>
<reference evidence="1" key="3">
    <citation type="journal article" date="2017" name="Nature">
        <title>Genome sequence of the progenitor of the wheat D genome Aegilops tauschii.</title>
        <authorList>
            <person name="Luo M.C."/>
            <person name="Gu Y.Q."/>
            <person name="Puiu D."/>
            <person name="Wang H."/>
            <person name="Twardziok S.O."/>
            <person name="Deal K.R."/>
            <person name="Huo N."/>
            <person name="Zhu T."/>
            <person name="Wang L."/>
            <person name="Wang Y."/>
            <person name="McGuire P.E."/>
            <person name="Liu S."/>
            <person name="Long H."/>
            <person name="Ramasamy R.K."/>
            <person name="Rodriguez J.C."/>
            <person name="Van S.L."/>
            <person name="Yuan L."/>
            <person name="Wang Z."/>
            <person name="Xia Z."/>
            <person name="Xiao L."/>
            <person name="Anderson O.D."/>
            <person name="Ouyang S."/>
            <person name="Liang Y."/>
            <person name="Zimin A.V."/>
            <person name="Pertea G."/>
            <person name="Qi P."/>
            <person name="Bennetzen J.L."/>
            <person name="Dai X."/>
            <person name="Dawson M.W."/>
            <person name="Muller H.G."/>
            <person name="Kugler K."/>
            <person name="Rivarola-Duarte L."/>
            <person name="Spannagl M."/>
            <person name="Mayer K.F.X."/>
            <person name="Lu F.H."/>
            <person name="Bevan M.W."/>
            <person name="Leroy P."/>
            <person name="Li P."/>
            <person name="You F.M."/>
            <person name="Sun Q."/>
            <person name="Liu Z."/>
            <person name="Lyons E."/>
            <person name="Wicker T."/>
            <person name="Salzberg S.L."/>
            <person name="Devos K.M."/>
            <person name="Dvorak J."/>
        </authorList>
    </citation>
    <scope>NUCLEOTIDE SEQUENCE [LARGE SCALE GENOMIC DNA]</scope>
    <source>
        <strain evidence="1">cv. AL8/78</strain>
    </source>
</reference>
<dbReference type="Proteomes" id="UP000015105">
    <property type="component" value="Chromosome 3D"/>
</dbReference>
<dbReference type="EnsemblPlants" id="AET3Gv20338500.6">
    <property type="protein sequence ID" value="AET3Gv20338500.6"/>
    <property type="gene ID" value="AET3Gv20338500"/>
</dbReference>
<name>A0A453EGX6_AEGTS</name>
<protein>
    <submittedName>
        <fullName evidence="1">Uncharacterized protein</fullName>
    </submittedName>
</protein>
<evidence type="ECO:0000313" key="1">
    <source>
        <dbReference type="EnsemblPlants" id="AET3Gv20338500.6"/>
    </source>
</evidence>
<evidence type="ECO:0000313" key="2">
    <source>
        <dbReference type="Proteomes" id="UP000015105"/>
    </source>
</evidence>
<dbReference type="AlphaFoldDB" id="A0A453EGX6"/>
<proteinExistence type="predicted"/>
<reference evidence="2" key="2">
    <citation type="journal article" date="2017" name="Nat. Plants">
        <title>The Aegilops tauschii genome reveals multiple impacts of transposons.</title>
        <authorList>
            <person name="Zhao G."/>
            <person name="Zou C."/>
            <person name="Li K."/>
            <person name="Wang K."/>
            <person name="Li T."/>
            <person name="Gao L."/>
            <person name="Zhang X."/>
            <person name="Wang H."/>
            <person name="Yang Z."/>
            <person name="Liu X."/>
            <person name="Jiang W."/>
            <person name="Mao L."/>
            <person name="Kong X."/>
            <person name="Jiao Y."/>
            <person name="Jia J."/>
        </authorList>
    </citation>
    <scope>NUCLEOTIDE SEQUENCE [LARGE SCALE GENOMIC DNA]</scope>
    <source>
        <strain evidence="2">cv. AL8/78</strain>
    </source>
</reference>
<reference evidence="2" key="1">
    <citation type="journal article" date="2014" name="Science">
        <title>Ancient hybridizations among the ancestral genomes of bread wheat.</title>
        <authorList>
            <consortium name="International Wheat Genome Sequencing Consortium,"/>
            <person name="Marcussen T."/>
            <person name="Sandve S.R."/>
            <person name="Heier L."/>
            <person name="Spannagl M."/>
            <person name="Pfeifer M."/>
            <person name="Jakobsen K.S."/>
            <person name="Wulff B.B."/>
            <person name="Steuernagel B."/>
            <person name="Mayer K.F."/>
            <person name="Olsen O.A."/>
        </authorList>
    </citation>
    <scope>NUCLEOTIDE SEQUENCE [LARGE SCALE GENOMIC DNA]</scope>
    <source>
        <strain evidence="2">cv. AL8/78</strain>
    </source>
</reference>
<accession>A0A453EGX6</accession>